<dbReference type="InterPro" id="IPR000595">
    <property type="entry name" value="cNMP-bd_dom"/>
</dbReference>
<accession>A0A813CLT3</accession>
<protein>
    <recommendedName>
        <fullName evidence="1">Cyclic nucleotide-binding domain-containing protein</fullName>
    </recommendedName>
</protein>
<name>A0A813CLT3_9DINO</name>
<keyword evidence="3" id="KW-1185">Reference proteome</keyword>
<feature type="non-terminal residue" evidence="2">
    <location>
        <position position="1"/>
    </location>
</feature>
<dbReference type="OrthoDB" id="433294at2759"/>
<feature type="domain" description="Cyclic nucleotide-binding" evidence="1">
    <location>
        <begin position="4"/>
        <end position="94"/>
    </location>
</feature>
<dbReference type="SUPFAM" id="SSF51206">
    <property type="entry name" value="cAMP-binding domain-like"/>
    <property type="match status" value="1"/>
</dbReference>
<dbReference type="InterPro" id="IPR014710">
    <property type="entry name" value="RmlC-like_jellyroll"/>
</dbReference>
<organism evidence="2 3">
    <name type="scientific">Symbiodinium necroappetens</name>
    <dbReference type="NCBI Taxonomy" id="1628268"/>
    <lineage>
        <taxon>Eukaryota</taxon>
        <taxon>Sar</taxon>
        <taxon>Alveolata</taxon>
        <taxon>Dinophyceae</taxon>
        <taxon>Suessiales</taxon>
        <taxon>Symbiodiniaceae</taxon>
        <taxon>Symbiodinium</taxon>
    </lineage>
</organism>
<evidence type="ECO:0000259" key="1">
    <source>
        <dbReference type="Pfam" id="PF00027"/>
    </source>
</evidence>
<sequence length="285" mass="32133">FEEQNFNLNHVFFQEGGAGDGSIYFIRSGAVELLCREAGTHKAVPRAGLHRMCLLQEGACFASSFTKVEEEFTAAVASTPCKVYRIRRAKMRHLPYSFRQSFESCVEKVMSSRLHLCKGVPPEHPLVTAILDPPKKRAQPPSSVLEKTSRPLLGKMRSLKVQSLPDLHGKSAPGRAKKDRLQARAFLPLVELHHRETDLRPAEVKTRGMLNAGDMHELWRCVELSYAPPAGMWPRRRLAYCLATRPDFQEAKWRQVAQTCATPFAPIPHESVELVTFVLDKFVAM</sequence>
<gene>
    <name evidence="2" type="ORF">SNEC2469_LOCUS35406</name>
</gene>
<evidence type="ECO:0000313" key="3">
    <source>
        <dbReference type="Proteomes" id="UP000601435"/>
    </source>
</evidence>
<reference evidence="2" key="1">
    <citation type="submission" date="2021-02" db="EMBL/GenBank/DDBJ databases">
        <authorList>
            <person name="Dougan E. K."/>
            <person name="Rhodes N."/>
            <person name="Thang M."/>
            <person name="Chan C."/>
        </authorList>
    </citation>
    <scope>NUCLEOTIDE SEQUENCE</scope>
</reference>
<dbReference type="Proteomes" id="UP000601435">
    <property type="component" value="Unassembled WGS sequence"/>
</dbReference>
<evidence type="ECO:0000313" key="2">
    <source>
        <dbReference type="EMBL" id="CAE7944709.1"/>
    </source>
</evidence>
<dbReference type="Pfam" id="PF00027">
    <property type="entry name" value="cNMP_binding"/>
    <property type="match status" value="1"/>
</dbReference>
<proteinExistence type="predicted"/>
<dbReference type="InterPro" id="IPR018490">
    <property type="entry name" value="cNMP-bd_dom_sf"/>
</dbReference>
<dbReference type="CDD" id="cd00038">
    <property type="entry name" value="CAP_ED"/>
    <property type="match status" value="1"/>
</dbReference>
<dbReference type="EMBL" id="CAJNJA010102285">
    <property type="protein sequence ID" value="CAE7944709.1"/>
    <property type="molecule type" value="Genomic_DNA"/>
</dbReference>
<dbReference type="AlphaFoldDB" id="A0A813CLT3"/>
<dbReference type="Gene3D" id="2.60.120.10">
    <property type="entry name" value="Jelly Rolls"/>
    <property type="match status" value="1"/>
</dbReference>
<comment type="caution">
    <text evidence="2">The sequence shown here is derived from an EMBL/GenBank/DDBJ whole genome shotgun (WGS) entry which is preliminary data.</text>
</comment>